<dbReference type="InterPro" id="IPR014724">
    <property type="entry name" value="RNA_pol_RPB2_OB-fold"/>
</dbReference>
<gene>
    <name evidence="1" type="ORF">GCK32_021476</name>
    <name evidence="2" type="ORF">GCK32_022464</name>
</gene>
<organism evidence="2 3">
    <name type="scientific">Trichostrongylus colubriformis</name>
    <name type="common">Black scour worm</name>
    <dbReference type="NCBI Taxonomy" id="6319"/>
    <lineage>
        <taxon>Eukaryota</taxon>
        <taxon>Metazoa</taxon>
        <taxon>Ecdysozoa</taxon>
        <taxon>Nematoda</taxon>
        <taxon>Chromadorea</taxon>
        <taxon>Rhabditida</taxon>
        <taxon>Rhabditina</taxon>
        <taxon>Rhabditomorpha</taxon>
        <taxon>Strongyloidea</taxon>
        <taxon>Trichostrongylidae</taxon>
        <taxon>Trichostrongylus</taxon>
    </lineage>
</organism>
<name>A0AAN8GBX5_TRICO</name>
<dbReference type="EMBL" id="WIXE01010597">
    <property type="protein sequence ID" value="KAK5977445.1"/>
    <property type="molecule type" value="Genomic_DNA"/>
</dbReference>
<evidence type="ECO:0000313" key="3">
    <source>
        <dbReference type="Proteomes" id="UP001331761"/>
    </source>
</evidence>
<proteinExistence type="predicted"/>
<accession>A0AAN8GBX5</accession>
<feature type="non-terminal residue" evidence="2">
    <location>
        <position position="68"/>
    </location>
</feature>
<dbReference type="Gene3D" id="2.40.50.150">
    <property type="match status" value="1"/>
</dbReference>
<keyword evidence="3" id="KW-1185">Reference proteome</keyword>
<sequence>MDPKEPYDTVGCDGLPIPGRRYFEGDVYYVTYNQDTGLHQKHKFHYAEPAYCGIVRLVHQDGVEDGAR</sequence>
<protein>
    <submittedName>
        <fullName evidence="2">Uncharacterized protein</fullName>
    </submittedName>
</protein>
<dbReference type="GO" id="GO:0003899">
    <property type="term" value="F:DNA-directed RNA polymerase activity"/>
    <property type="evidence" value="ECO:0007669"/>
    <property type="project" value="InterPro"/>
</dbReference>
<evidence type="ECO:0000313" key="2">
    <source>
        <dbReference type="EMBL" id="KAK5986203.1"/>
    </source>
</evidence>
<evidence type="ECO:0000313" key="1">
    <source>
        <dbReference type="EMBL" id="KAK5977445.1"/>
    </source>
</evidence>
<dbReference type="EMBL" id="WIXE01000906">
    <property type="protein sequence ID" value="KAK5986203.1"/>
    <property type="molecule type" value="Genomic_DNA"/>
</dbReference>
<comment type="caution">
    <text evidence="2">The sequence shown here is derived from an EMBL/GenBank/DDBJ whole genome shotgun (WGS) entry which is preliminary data.</text>
</comment>
<dbReference type="AlphaFoldDB" id="A0AAN8GBX5"/>
<dbReference type="Proteomes" id="UP001331761">
    <property type="component" value="Unassembled WGS sequence"/>
</dbReference>
<reference evidence="2 3" key="1">
    <citation type="submission" date="2019-10" db="EMBL/GenBank/DDBJ databases">
        <title>Assembly and Annotation for the nematode Trichostrongylus colubriformis.</title>
        <authorList>
            <person name="Martin J."/>
        </authorList>
    </citation>
    <scope>NUCLEOTIDE SEQUENCE [LARGE SCALE GENOMIC DNA]</scope>
    <source>
        <strain evidence="2">G859</strain>
        <tissue evidence="2">Whole worm</tissue>
    </source>
</reference>